<feature type="region of interest" description="Disordered" evidence="11">
    <location>
        <begin position="131"/>
        <end position="164"/>
    </location>
</feature>
<comment type="similarity">
    <text evidence="2">Belongs to the ATG37 family.</text>
</comment>
<dbReference type="PANTHER" id="PTHR23310">
    <property type="entry name" value="ACYL-COA-BINDING PROTEIN, ACBP"/>
    <property type="match status" value="1"/>
</dbReference>
<dbReference type="SUPFAM" id="SSF47027">
    <property type="entry name" value="Acyl-CoA binding protein"/>
    <property type="match status" value="1"/>
</dbReference>
<keyword evidence="5 12" id="KW-1133">Transmembrane helix</keyword>
<keyword evidence="15" id="KW-1185">Reference proteome</keyword>
<dbReference type="PROSITE" id="PS00880">
    <property type="entry name" value="ACB_1"/>
    <property type="match status" value="1"/>
</dbReference>
<feature type="compositionally biased region" description="Low complexity" evidence="11">
    <location>
        <begin position="302"/>
        <end position="317"/>
    </location>
</feature>
<proteinExistence type="inferred from homology"/>
<keyword evidence="7" id="KW-0175">Coiled coil</keyword>
<dbReference type="RefSeq" id="XP_017558912.1">
    <property type="nucleotide sequence ID" value="XM_017703423.2"/>
</dbReference>
<evidence type="ECO:0000256" key="2">
    <source>
        <dbReference type="ARBA" id="ARBA00010310"/>
    </source>
</evidence>
<keyword evidence="3" id="KW-0813">Transport</keyword>
<dbReference type="GO" id="GO:0016020">
    <property type="term" value="C:membrane"/>
    <property type="evidence" value="ECO:0007669"/>
    <property type="project" value="UniProtKB-SubCell"/>
</dbReference>
<evidence type="ECO:0000256" key="5">
    <source>
        <dbReference type="ARBA" id="ARBA00022989"/>
    </source>
</evidence>
<dbReference type="InterPro" id="IPR014352">
    <property type="entry name" value="FERM/acyl-CoA-bd_prot_sf"/>
</dbReference>
<evidence type="ECO:0000256" key="8">
    <source>
        <dbReference type="ARBA" id="ARBA00023121"/>
    </source>
</evidence>
<evidence type="ECO:0000256" key="4">
    <source>
        <dbReference type="ARBA" id="ARBA00022692"/>
    </source>
</evidence>
<feature type="region of interest" description="Disordered" evidence="11">
    <location>
        <begin position="230"/>
        <end position="317"/>
    </location>
</feature>
<dbReference type="GeneTree" id="ENSGT00940000156350"/>
<dbReference type="FunFam" id="1.20.80.10:FF:000010">
    <property type="entry name" value="Acyl-CoA-binding domain-containing protein 5"/>
    <property type="match status" value="1"/>
</dbReference>
<accession>A0A3B4E4X8</accession>
<evidence type="ECO:0000256" key="6">
    <source>
        <dbReference type="ARBA" id="ARBA00023006"/>
    </source>
</evidence>
<dbReference type="GO" id="GO:0000062">
    <property type="term" value="F:fatty-acyl-CoA binding"/>
    <property type="evidence" value="ECO:0007669"/>
    <property type="project" value="InterPro"/>
</dbReference>
<feature type="transmembrane region" description="Helical" evidence="12">
    <location>
        <begin position="413"/>
        <end position="433"/>
    </location>
</feature>
<dbReference type="Proteomes" id="UP001501920">
    <property type="component" value="Chromosome 2"/>
</dbReference>
<keyword evidence="9 12" id="KW-0472">Membrane</keyword>
<dbReference type="Ensembl" id="ENSPNAT00000036123.2">
    <property type="protein sequence ID" value="ENSPNAP00000030366.1"/>
    <property type="gene ID" value="ENSPNAG00000017047.2"/>
</dbReference>
<keyword evidence="6" id="KW-0072">Autophagy</keyword>
<keyword evidence="8" id="KW-0446">Lipid-binding</keyword>
<dbReference type="Pfam" id="PF00887">
    <property type="entry name" value="ACBP"/>
    <property type="match status" value="1"/>
</dbReference>
<feature type="compositionally biased region" description="Low complexity" evidence="11">
    <location>
        <begin position="233"/>
        <end position="248"/>
    </location>
</feature>
<dbReference type="PRINTS" id="PR00689">
    <property type="entry name" value="ACOABINDINGP"/>
</dbReference>
<feature type="compositionally biased region" description="Basic and acidic residues" evidence="11">
    <location>
        <begin position="249"/>
        <end position="258"/>
    </location>
</feature>
<comment type="function">
    <text evidence="10">Acyl-CoA binding protein which acts as the peroxisome receptor for pexophagy but is dispensable for aggrephagy and nonselective autophagy. Binds medium- and long-chain acyl-CoA esters.</text>
</comment>
<dbReference type="OMA" id="PYMQFNG"/>
<evidence type="ECO:0000256" key="10">
    <source>
        <dbReference type="ARBA" id="ARBA00025481"/>
    </source>
</evidence>
<evidence type="ECO:0000256" key="9">
    <source>
        <dbReference type="ARBA" id="ARBA00023136"/>
    </source>
</evidence>
<feature type="compositionally biased region" description="Low complexity" evidence="11">
    <location>
        <begin position="185"/>
        <end position="200"/>
    </location>
</feature>
<feature type="domain" description="ACB" evidence="13">
    <location>
        <begin position="8"/>
        <end position="97"/>
    </location>
</feature>
<comment type="subcellular location">
    <subcellularLocation>
        <location evidence="1">Membrane</location>
        <topology evidence="1">Single-pass membrane protein</topology>
    </subcellularLocation>
</comment>
<feature type="compositionally biased region" description="Acidic residues" evidence="11">
    <location>
        <begin position="135"/>
        <end position="160"/>
    </location>
</feature>
<dbReference type="PROSITE" id="PS51228">
    <property type="entry name" value="ACB_2"/>
    <property type="match status" value="1"/>
</dbReference>
<reference evidence="14" key="2">
    <citation type="submission" date="2025-08" db="UniProtKB">
        <authorList>
            <consortium name="Ensembl"/>
        </authorList>
    </citation>
    <scope>IDENTIFICATION</scope>
</reference>
<evidence type="ECO:0000256" key="1">
    <source>
        <dbReference type="ARBA" id="ARBA00004167"/>
    </source>
</evidence>
<protein>
    <recommendedName>
        <fullName evidence="13">ACB domain-containing protein</fullName>
    </recommendedName>
</protein>
<evidence type="ECO:0000256" key="7">
    <source>
        <dbReference type="ARBA" id="ARBA00023054"/>
    </source>
</evidence>
<dbReference type="InterPro" id="IPR022408">
    <property type="entry name" value="Acyl-CoA-binding_prot_CS"/>
</dbReference>
<feature type="region of interest" description="Disordered" evidence="11">
    <location>
        <begin position="184"/>
        <end position="216"/>
    </location>
</feature>
<feature type="compositionally biased region" description="Polar residues" evidence="11">
    <location>
        <begin position="285"/>
        <end position="294"/>
    </location>
</feature>
<evidence type="ECO:0000259" key="13">
    <source>
        <dbReference type="PROSITE" id="PS51228"/>
    </source>
</evidence>
<dbReference type="PANTHER" id="PTHR23310:SF6">
    <property type="entry name" value="ACYL-COA-BINDING DOMAIN-CONTAINING PROTEIN 5"/>
    <property type="match status" value="1"/>
</dbReference>
<dbReference type="AlphaFoldDB" id="A0A3B4E4X8"/>
<name>A0A3B4E4X8_PYGNA</name>
<dbReference type="InterPro" id="IPR000582">
    <property type="entry name" value="Acyl-CoA-binding_protein"/>
</dbReference>
<dbReference type="GeneID" id="108430753"/>
<evidence type="ECO:0000256" key="12">
    <source>
        <dbReference type="SAM" id="Phobius"/>
    </source>
</evidence>
<evidence type="ECO:0000256" key="11">
    <source>
        <dbReference type="SAM" id="MobiDB-lite"/>
    </source>
</evidence>
<evidence type="ECO:0000256" key="3">
    <source>
        <dbReference type="ARBA" id="ARBA00022448"/>
    </source>
</evidence>
<dbReference type="GO" id="GO:0000425">
    <property type="term" value="P:pexophagy"/>
    <property type="evidence" value="ECO:0007669"/>
    <property type="project" value="InterPro"/>
</dbReference>
<dbReference type="Gene3D" id="1.20.80.10">
    <property type="match status" value="1"/>
</dbReference>
<sequence length="441" mass="48501">MENDKTVDERRFEAAVKVMRSLPEDGTFEPSEDMLAMFYSYYKQATVGPCNTAKPNAWDLIGKAKWDAWKALGDMTKEQAMKEYVQEIQLILETMPVTEEVAELLDELEPFYEVVEDEDDEVTSRPALLAIEAERSDEEEEEEEGDEDGEDDVELEDSSEDVNRSVVVEKAGTGSLLVCNGNAYTDSVSSQTSSTHSSLNTEEDEEELACSRENSLDSDLYTCADHITDDVSEQSQQSDDSISDVYSDSLEHPADREGSGVSRVQLAASRAAEAKRPAEPGGSQDGKQQDTSLPNPAAAGPVQSERVSVSRGGVSGCSSAGTRLICDAVGTLSGQDVTQCVETSPVVNKCCVNTQIAAALSRLQDDMRSVLQRLNTLETRTAAQVETFPLECDPHSASVKKRLHWWPLDTSPIAVALALVWPFAVHWLVQLYLQKTRRRIK</sequence>
<dbReference type="InterPro" id="IPR016347">
    <property type="entry name" value="ACBD5"/>
</dbReference>
<dbReference type="CTD" id="100004736"/>
<dbReference type="GO" id="GO:0006631">
    <property type="term" value="P:fatty acid metabolic process"/>
    <property type="evidence" value="ECO:0007669"/>
    <property type="project" value="TreeGrafter"/>
</dbReference>
<evidence type="ECO:0000313" key="14">
    <source>
        <dbReference type="Ensembl" id="ENSPNAP00000030366.1"/>
    </source>
</evidence>
<dbReference type="PIRSF" id="PIRSF002412">
    <property type="entry name" value="MA_DBI"/>
    <property type="match status" value="1"/>
</dbReference>
<dbReference type="InterPro" id="IPR035984">
    <property type="entry name" value="Acyl-CoA-binding_sf"/>
</dbReference>
<dbReference type="OrthoDB" id="71307at2759"/>
<keyword evidence="4 12" id="KW-0812">Transmembrane</keyword>
<reference evidence="14 15" key="1">
    <citation type="submission" date="2020-10" db="EMBL/GenBank/DDBJ databases">
        <title>Pygocentrus nattereri (red-bellied piranha) genome, fPygNat1, primary haplotype.</title>
        <authorList>
            <person name="Myers G."/>
            <person name="Meyer A."/>
            <person name="Karagic N."/>
            <person name="Pippel M."/>
            <person name="Winkler S."/>
            <person name="Tracey A."/>
            <person name="Wood J."/>
            <person name="Formenti G."/>
            <person name="Howe K."/>
            <person name="Fedrigo O."/>
            <person name="Jarvis E.D."/>
        </authorList>
    </citation>
    <scope>NUCLEOTIDE SEQUENCE [LARGE SCALE GENOMIC DNA]</scope>
</reference>
<organism evidence="14 15">
    <name type="scientific">Pygocentrus nattereri</name>
    <name type="common">Red-bellied piranha</name>
    <dbReference type="NCBI Taxonomy" id="42514"/>
    <lineage>
        <taxon>Eukaryota</taxon>
        <taxon>Metazoa</taxon>
        <taxon>Chordata</taxon>
        <taxon>Craniata</taxon>
        <taxon>Vertebrata</taxon>
        <taxon>Euteleostomi</taxon>
        <taxon>Actinopterygii</taxon>
        <taxon>Neopterygii</taxon>
        <taxon>Teleostei</taxon>
        <taxon>Ostariophysi</taxon>
        <taxon>Characiformes</taxon>
        <taxon>Characoidei</taxon>
        <taxon>Pygocentrus</taxon>
    </lineage>
</organism>
<dbReference type="GO" id="GO:0005777">
    <property type="term" value="C:peroxisome"/>
    <property type="evidence" value="ECO:0007669"/>
    <property type="project" value="TreeGrafter"/>
</dbReference>
<reference evidence="14" key="3">
    <citation type="submission" date="2025-09" db="UniProtKB">
        <authorList>
            <consortium name="Ensembl"/>
        </authorList>
    </citation>
    <scope>IDENTIFICATION</scope>
</reference>
<evidence type="ECO:0000313" key="15">
    <source>
        <dbReference type="Proteomes" id="UP001501920"/>
    </source>
</evidence>
<dbReference type="STRING" id="42514.ENSPNAP00000030366"/>